<dbReference type="AlphaFoldDB" id="A0A0A8ZEP3"/>
<name>A0A0A8ZEP3_ARUDO</name>
<evidence type="ECO:0000313" key="2">
    <source>
        <dbReference type="EMBL" id="JAD36098.1"/>
    </source>
</evidence>
<sequence>MIMLSQKTSVTSRPCHQSTCRNGCPPTMSSFP</sequence>
<dbReference type="EMBL" id="GBRH01261797">
    <property type="protein sequence ID" value="JAD36098.1"/>
    <property type="molecule type" value="Transcribed_RNA"/>
</dbReference>
<reference evidence="2" key="1">
    <citation type="submission" date="2014-09" db="EMBL/GenBank/DDBJ databases">
        <authorList>
            <person name="Magalhaes I.L.F."/>
            <person name="Oliveira U."/>
            <person name="Santos F.R."/>
            <person name="Vidigal T.H.D.A."/>
            <person name="Brescovit A.D."/>
            <person name="Santos A.J."/>
        </authorList>
    </citation>
    <scope>NUCLEOTIDE SEQUENCE</scope>
    <source>
        <tissue evidence="2">Shoot tissue taken approximately 20 cm above the soil surface</tissue>
    </source>
</reference>
<feature type="region of interest" description="Disordered" evidence="1">
    <location>
        <begin position="1"/>
        <end position="20"/>
    </location>
</feature>
<evidence type="ECO:0000256" key="1">
    <source>
        <dbReference type="SAM" id="MobiDB-lite"/>
    </source>
</evidence>
<accession>A0A0A8ZEP3</accession>
<protein>
    <submittedName>
        <fullName evidence="2">Uncharacterized protein</fullName>
    </submittedName>
</protein>
<proteinExistence type="predicted"/>
<organism evidence="2">
    <name type="scientific">Arundo donax</name>
    <name type="common">Giant reed</name>
    <name type="synonym">Donax arundinaceus</name>
    <dbReference type="NCBI Taxonomy" id="35708"/>
    <lineage>
        <taxon>Eukaryota</taxon>
        <taxon>Viridiplantae</taxon>
        <taxon>Streptophyta</taxon>
        <taxon>Embryophyta</taxon>
        <taxon>Tracheophyta</taxon>
        <taxon>Spermatophyta</taxon>
        <taxon>Magnoliopsida</taxon>
        <taxon>Liliopsida</taxon>
        <taxon>Poales</taxon>
        <taxon>Poaceae</taxon>
        <taxon>PACMAD clade</taxon>
        <taxon>Arundinoideae</taxon>
        <taxon>Arundineae</taxon>
        <taxon>Arundo</taxon>
    </lineage>
</organism>
<reference evidence="2" key="2">
    <citation type="journal article" date="2015" name="Data Brief">
        <title>Shoot transcriptome of the giant reed, Arundo donax.</title>
        <authorList>
            <person name="Barrero R.A."/>
            <person name="Guerrero F.D."/>
            <person name="Moolhuijzen P."/>
            <person name="Goolsby J.A."/>
            <person name="Tidwell J."/>
            <person name="Bellgard S.E."/>
            <person name="Bellgard M.I."/>
        </authorList>
    </citation>
    <scope>NUCLEOTIDE SEQUENCE</scope>
    <source>
        <tissue evidence="2">Shoot tissue taken approximately 20 cm above the soil surface</tissue>
    </source>
</reference>